<dbReference type="InterPro" id="IPR014721">
    <property type="entry name" value="Ribsml_uS5_D2-typ_fold_subgr"/>
</dbReference>
<gene>
    <name evidence="10" type="primary">galK</name>
    <name evidence="10" type="ORF">JRG66_00600</name>
</gene>
<dbReference type="Gene3D" id="3.30.70.890">
    <property type="entry name" value="GHMP kinase, C-terminal domain"/>
    <property type="match status" value="1"/>
</dbReference>
<evidence type="ECO:0000256" key="3">
    <source>
        <dbReference type="ARBA" id="ARBA00022777"/>
    </source>
</evidence>
<accession>A0ABY6NRZ8</accession>
<keyword evidence="4" id="KW-0067">ATP-binding</keyword>
<dbReference type="PANTHER" id="PTHR10457">
    <property type="entry name" value="MEVALONATE KINASE/GALACTOKINASE"/>
    <property type="match status" value="1"/>
</dbReference>
<evidence type="ECO:0000256" key="5">
    <source>
        <dbReference type="ARBA" id="ARBA00023144"/>
    </source>
</evidence>
<protein>
    <recommendedName>
        <fullName evidence="6">Galactokinase</fullName>
        <ecNumber evidence="6">2.7.1.6</ecNumber>
    </recommendedName>
</protein>
<dbReference type="PROSITE" id="PS00106">
    <property type="entry name" value="GALACTOKINASE"/>
    <property type="match status" value="1"/>
</dbReference>
<feature type="domain" description="GHMP kinase C-terminal" evidence="8">
    <location>
        <begin position="281"/>
        <end position="362"/>
    </location>
</feature>
<dbReference type="Proteomes" id="UP001163981">
    <property type="component" value="Chromosome"/>
</dbReference>
<evidence type="ECO:0000259" key="9">
    <source>
        <dbReference type="Pfam" id="PF10509"/>
    </source>
</evidence>
<evidence type="ECO:0000256" key="4">
    <source>
        <dbReference type="ARBA" id="ARBA00022840"/>
    </source>
</evidence>
<dbReference type="SUPFAM" id="SSF55060">
    <property type="entry name" value="GHMP Kinase, C-terminal domain"/>
    <property type="match status" value="1"/>
</dbReference>
<evidence type="ECO:0000313" key="10">
    <source>
        <dbReference type="EMBL" id="UZH55436.1"/>
    </source>
</evidence>
<dbReference type="InterPro" id="IPR006206">
    <property type="entry name" value="Mevalonate/galactokinase"/>
</dbReference>
<keyword evidence="11" id="KW-1185">Reference proteome</keyword>
<dbReference type="PIRSF" id="PIRSF000530">
    <property type="entry name" value="Galactokinase"/>
    <property type="match status" value="1"/>
</dbReference>
<keyword evidence="3" id="KW-0418">Kinase</keyword>
<dbReference type="PRINTS" id="PR00473">
    <property type="entry name" value="GALCTOKINASE"/>
</dbReference>
<dbReference type="GO" id="GO:0004335">
    <property type="term" value="F:galactokinase activity"/>
    <property type="evidence" value="ECO:0007669"/>
    <property type="project" value="UniProtKB-EC"/>
</dbReference>
<dbReference type="InterPro" id="IPR036554">
    <property type="entry name" value="GHMP_kinase_C_sf"/>
</dbReference>
<dbReference type="InterPro" id="IPR006204">
    <property type="entry name" value="GHMP_kinase_N_dom"/>
</dbReference>
<evidence type="ECO:0000259" key="7">
    <source>
        <dbReference type="Pfam" id="PF00288"/>
    </source>
</evidence>
<dbReference type="EC" id="2.7.1.6" evidence="6"/>
<dbReference type="Pfam" id="PF00288">
    <property type="entry name" value="GHMP_kinases_N"/>
    <property type="match status" value="1"/>
</dbReference>
<dbReference type="SUPFAM" id="SSF54211">
    <property type="entry name" value="Ribosomal protein S5 domain 2-like"/>
    <property type="match status" value="1"/>
</dbReference>
<evidence type="ECO:0000256" key="6">
    <source>
        <dbReference type="NCBIfam" id="TIGR00131"/>
    </source>
</evidence>
<evidence type="ECO:0000256" key="2">
    <source>
        <dbReference type="ARBA" id="ARBA00022741"/>
    </source>
</evidence>
<dbReference type="InterPro" id="IPR013750">
    <property type="entry name" value="GHMP_kinase_C_dom"/>
</dbReference>
<dbReference type="NCBIfam" id="TIGR00131">
    <property type="entry name" value="gal_kin"/>
    <property type="match status" value="1"/>
</dbReference>
<dbReference type="InterPro" id="IPR000705">
    <property type="entry name" value="Galactokinase"/>
</dbReference>
<name>A0ABY6NRZ8_9FLAO</name>
<keyword evidence="5" id="KW-0119">Carbohydrate metabolism</keyword>
<keyword evidence="2" id="KW-0547">Nucleotide-binding</keyword>
<evidence type="ECO:0000256" key="1">
    <source>
        <dbReference type="ARBA" id="ARBA00006566"/>
    </source>
</evidence>
<keyword evidence="5" id="KW-0299">Galactose metabolism</keyword>
<evidence type="ECO:0000259" key="8">
    <source>
        <dbReference type="Pfam" id="PF08544"/>
    </source>
</evidence>
<dbReference type="InterPro" id="IPR019741">
    <property type="entry name" value="Galactokinase_CS"/>
</dbReference>
<evidence type="ECO:0000313" key="11">
    <source>
        <dbReference type="Proteomes" id="UP001163981"/>
    </source>
</evidence>
<dbReference type="RefSeq" id="WP_265163798.1">
    <property type="nucleotide sequence ID" value="NZ_CP069620.1"/>
</dbReference>
<dbReference type="InterPro" id="IPR019539">
    <property type="entry name" value="GalKase_N"/>
</dbReference>
<organism evidence="10 11">
    <name type="scientific">Salinimicrobium tongyeongense</name>
    <dbReference type="NCBI Taxonomy" id="2809707"/>
    <lineage>
        <taxon>Bacteria</taxon>
        <taxon>Pseudomonadati</taxon>
        <taxon>Bacteroidota</taxon>
        <taxon>Flavobacteriia</taxon>
        <taxon>Flavobacteriales</taxon>
        <taxon>Flavobacteriaceae</taxon>
        <taxon>Salinimicrobium</taxon>
    </lineage>
</organism>
<reference evidence="10" key="1">
    <citation type="submission" date="2021-02" db="EMBL/GenBank/DDBJ databases">
        <title>Salinimicrobium sp. nov. isolated from seawater in Tongyeong, Republic of Korea.</title>
        <authorList>
            <person name="Lee S.-J."/>
        </authorList>
    </citation>
    <scope>NUCLEOTIDE SEQUENCE</scope>
    <source>
        <strain evidence="10">HN-2-9-2</strain>
    </source>
</reference>
<keyword evidence="10" id="KW-0808">Transferase</keyword>
<dbReference type="PANTHER" id="PTHR10457:SF7">
    <property type="entry name" value="GALACTOKINASE-RELATED"/>
    <property type="match status" value="1"/>
</dbReference>
<dbReference type="Pfam" id="PF10509">
    <property type="entry name" value="GalKase_gal_bdg"/>
    <property type="match status" value="1"/>
</dbReference>
<dbReference type="Gene3D" id="3.30.230.10">
    <property type="match status" value="1"/>
</dbReference>
<proteinExistence type="inferred from homology"/>
<feature type="domain" description="Galactokinase N-terminal" evidence="9">
    <location>
        <begin position="16"/>
        <end position="51"/>
    </location>
</feature>
<dbReference type="InterPro" id="IPR020568">
    <property type="entry name" value="Ribosomal_Su5_D2-typ_SF"/>
</dbReference>
<dbReference type="EMBL" id="CP069620">
    <property type="protein sequence ID" value="UZH55436.1"/>
    <property type="molecule type" value="Genomic_DNA"/>
</dbReference>
<sequence>MKNITEENVPETFRNFQKDFTVYAPGRINLIGEHTDYNNGFVLPTAIDKTIKLHFRANNTPYTCSVYSKTYHKSFSFDLRKISRSDVDWENYILGVVNEIQKLGEYPEGFDCIIESDLPVGAGISSSAALECGTAFGLNELFHLDLSRQAIAELSRNAEHNYVGTKCGIMDQYASILSKEGHLILLDCRNLEATYIPADLEGYKLLLLNTGVSHSLASSEYNTRRKECEEAVKLISVAYPEVKSLRDVNLERLYEVKDSLPEQLYRRAHYVVSENDRVLKAVEAIKQKDLEQFGLLMYDSHKGLRDEYQVSCKELDFLVELTTEYSPVKGARMMGGGFGGCTINLIEENALDEFIKIASEAYQKEFGITPEAIVVSPEQGTYLKKN</sequence>
<feature type="domain" description="GHMP kinase N-terminal" evidence="7">
    <location>
        <begin position="91"/>
        <end position="178"/>
    </location>
</feature>
<dbReference type="Pfam" id="PF08544">
    <property type="entry name" value="GHMP_kinases_C"/>
    <property type="match status" value="1"/>
</dbReference>
<dbReference type="PRINTS" id="PR00959">
    <property type="entry name" value="MEVGALKINASE"/>
</dbReference>
<comment type="similarity">
    <text evidence="1">Belongs to the GHMP kinase family. GalK subfamily.</text>
</comment>